<dbReference type="InterPro" id="IPR010562">
    <property type="entry name" value="Haemolymph_juvenile_hormone-bd"/>
</dbReference>
<feature type="signal peptide" evidence="1">
    <location>
        <begin position="1"/>
        <end position="20"/>
    </location>
</feature>
<dbReference type="InterPro" id="IPR038606">
    <property type="entry name" value="To_sf"/>
</dbReference>
<sequence>MFHEAVFLFAVLGSIHSINGGSVPVTKCTASDSDCIKKSAQTLLPLLAEGKVSAELKSLDPLIIEKIDATQQNLHLIAHGVTVKGLKECTIDSISRDAAKSKMNVNVLCTVVVEGEYEIKGKVLVLKLDGHGHLIVSLKKILITVDVDMEEIEKSGKKYWNVKNWDSSYIIKEKANIELTNLFNGSEELTQAIRDLLGASANEIVTELGPPIVKAITTEVVNTVNGFFHLTPIEELALD</sequence>
<accession>A0A9N9R1H0</accession>
<name>A0A9N9R1H0_9NEOP</name>
<keyword evidence="1" id="KW-0732">Signal</keyword>
<reference evidence="2" key="2">
    <citation type="submission" date="2022-10" db="EMBL/GenBank/DDBJ databases">
        <authorList>
            <consortium name="ENA_rothamsted_submissions"/>
            <consortium name="culmorum"/>
            <person name="King R."/>
        </authorList>
    </citation>
    <scope>NUCLEOTIDE SEQUENCE</scope>
</reference>
<dbReference type="AlphaFoldDB" id="A0A9N9R1H0"/>
<evidence type="ECO:0000256" key="1">
    <source>
        <dbReference type="SAM" id="SignalP"/>
    </source>
</evidence>
<dbReference type="Gene3D" id="3.15.10.30">
    <property type="entry name" value="Haemolymph juvenile hormone binding protein"/>
    <property type="match status" value="1"/>
</dbReference>
<protein>
    <submittedName>
        <fullName evidence="2">Uncharacterized protein</fullName>
    </submittedName>
</protein>
<gene>
    <name evidence="2" type="ORF">DIATSA_LOCUS5543</name>
</gene>
<dbReference type="SMART" id="SM00700">
    <property type="entry name" value="JHBP"/>
    <property type="match status" value="1"/>
</dbReference>
<dbReference type="OrthoDB" id="6853364at2759"/>
<evidence type="ECO:0000313" key="2">
    <source>
        <dbReference type="EMBL" id="CAG9787680.1"/>
    </source>
</evidence>
<dbReference type="PANTHER" id="PTHR11008">
    <property type="entry name" value="PROTEIN TAKEOUT-LIKE PROTEIN"/>
    <property type="match status" value="1"/>
</dbReference>
<dbReference type="EMBL" id="OU893349">
    <property type="protein sequence ID" value="CAG9787680.1"/>
    <property type="molecule type" value="Genomic_DNA"/>
</dbReference>
<dbReference type="Pfam" id="PF06585">
    <property type="entry name" value="JHBP"/>
    <property type="match status" value="1"/>
</dbReference>
<evidence type="ECO:0000313" key="3">
    <source>
        <dbReference type="Proteomes" id="UP001153714"/>
    </source>
</evidence>
<feature type="chain" id="PRO_5040445562" evidence="1">
    <location>
        <begin position="21"/>
        <end position="239"/>
    </location>
</feature>
<reference evidence="2" key="1">
    <citation type="submission" date="2021-12" db="EMBL/GenBank/DDBJ databases">
        <authorList>
            <person name="King R."/>
        </authorList>
    </citation>
    <scope>NUCLEOTIDE SEQUENCE</scope>
</reference>
<dbReference type="Proteomes" id="UP001153714">
    <property type="component" value="Chromosome 18"/>
</dbReference>
<organism evidence="2 3">
    <name type="scientific">Diatraea saccharalis</name>
    <name type="common">sugarcane borer</name>
    <dbReference type="NCBI Taxonomy" id="40085"/>
    <lineage>
        <taxon>Eukaryota</taxon>
        <taxon>Metazoa</taxon>
        <taxon>Ecdysozoa</taxon>
        <taxon>Arthropoda</taxon>
        <taxon>Hexapoda</taxon>
        <taxon>Insecta</taxon>
        <taxon>Pterygota</taxon>
        <taxon>Neoptera</taxon>
        <taxon>Endopterygota</taxon>
        <taxon>Lepidoptera</taxon>
        <taxon>Glossata</taxon>
        <taxon>Ditrysia</taxon>
        <taxon>Pyraloidea</taxon>
        <taxon>Crambidae</taxon>
        <taxon>Crambinae</taxon>
        <taxon>Diatraea</taxon>
    </lineage>
</organism>
<keyword evidence="3" id="KW-1185">Reference proteome</keyword>
<proteinExistence type="predicted"/>
<dbReference type="PANTHER" id="PTHR11008:SF41">
    <property type="entry name" value="RE70318P"/>
    <property type="match status" value="1"/>
</dbReference>
<dbReference type="GO" id="GO:0005615">
    <property type="term" value="C:extracellular space"/>
    <property type="evidence" value="ECO:0007669"/>
    <property type="project" value="TreeGrafter"/>
</dbReference>